<dbReference type="PANTHER" id="PTHR42899">
    <property type="entry name" value="SPERMATOGENESIS-ASSOCIATED PROTEIN 20"/>
    <property type="match status" value="1"/>
</dbReference>
<feature type="domain" description="Spermatogenesis-associated protein 20-like TRX" evidence="2">
    <location>
        <begin position="4"/>
        <end position="163"/>
    </location>
</feature>
<accession>A0A9X1WJI0</accession>
<feature type="region of interest" description="Disordered" evidence="1">
    <location>
        <begin position="163"/>
        <end position="183"/>
    </location>
</feature>
<evidence type="ECO:0000313" key="3">
    <source>
        <dbReference type="EMBL" id="MCJ7859716.1"/>
    </source>
</evidence>
<proteinExistence type="predicted"/>
<sequence length="664" mass="70424">MNSNRLAGSTSPYLLAHADNPVHWQPWGPGPFAEARERDVPVLVSVGYATCHWCHVMAEESFSDPAVAEIINSRMVAVKVDREQHPDVDAYYMQATLALSGQGGWPMTVFTDPAGRPFLADTYFPPAPRQGRPSFRQVLEAVSRTWESDRDRVDGLTARLNDAIATGGEDGDGRDGGDGGTASWAAQEATAELPTRVVQKMRASEHPTGGFGGAPKFPPSATLLGLVRWAERTDSATARDQVLDIVGRTTTAMLQGGLTDPVDGGFHRYCVDGDWTVPHFEKTLYDNALLLRALAAYRTHRPDDALVAEAVDLTRAFLTDGLATEHPHLLASGLDADTVVDGTRVEGYTYTWAPGELEDLGLSGEGDVDGRVVLARRDGMPLPDDLRDTLRQARSTRPRPAVDGKVVTAWNAMAAVALTEAGDPEAGAALTTALWKHAVTVDDDGTVRSVVRCTGSPHAPGTLEDCAWLLLALVRLWEHRGDTHDGLDVPAAVSELVRHTQVTFHRAAGTWYDAATPVAGTGVRPRDPYDGATPTAVAVLAEALSMAGTLATSLDDADVRAVGARWSAEARRILDAHTGVVDQHLAQAGGWLCALECHLAGPVQATVSAADPAQVAALRAQLGTSCLVLPVEHGARLLGSPDAGEGQALVQVCRAGVCGVPTAL</sequence>
<gene>
    <name evidence="3" type="ORF">MUN33_13515</name>
</gene>
<name>A0A9X1WJI0_9CORY</name>
<dbReference type="PIRSF" id="PIRSF006402">
    <property type="entry name" value="UCP006402_thioredoxin"/>
    <property type="match status" value="1"/>
</dbReference>
<keyword evidence="4" id="KW-1185">Reference proteome</keyword>
<comment type="caution">
    <text evidence="3">The sequence shown here is derived from an EMBL/GenBank/DDBJ whole genome shotgun (WGS) entry which is preliminary data.</text>
</comment>
<dbReference type="RefSeq" id="WP_244805421.1">
    <property type="nucleotide sequence ID" value="NZ_JALIEA010000017.1"/>
</dbReference>
<dbReference type="InterPro" id="IPR024705">
    <property type="entry name" value="Ssp411"/>
</dbReference>
<evidence type="ECO:0000259" key="2">
    <source>
        <dbReference type="Pfam" id="PF03190"/>
    </source>
</evidence>
<dbReference type="GO" id="GO:0005975">
    <property type="term" value="P:carbohydrate metabolic process"/>
    <property type="evidence" value="ECO:0007669"/>
    <property type="project" value="InterPro"/>
</dbReference>
<dbReference type="Gene3D" id="3.40.30.10">
    <property type="entry name" value="Glutaredoxin"/>
    <property type="match status" value="1"/>
</dbReference>
<dbReference type="PANTHER" id="PTHR42899:SF1">
    <property type="entry name" value="SPERMATOGENESIS-ASSOCIATED PROTEIN 20"/>
    <property type="match status" value="1"/>
</dbReference>
<evidence type="ECO:0000313" key="4">
    <source>
        <dbReference type="Proteomes" id="UP001139207"/>
    </source>
</evidence>
<dbReference type="SUPFAM" id="SSF48208">
    <property type="entry name" value="Six-hairpin glycosidases"/>
    <property type="match status" value="1"/>
</dbReference>
<dbReference type="InterPro" id="IPR008928">
    <property type="entry name" value="6-hairpin_glycosidase_sf"/>
</dbReference>
<dbReference type="EMBL" id="JALIEA010000017">
    <property type="protein sequence ID" value="MCJ7859716.1"/>
    <property type="molecule type" value="Genomic_DNA"/>
</dbReference>
<dbReference type="InterPro" id="IPR036249">
    <property type="entry name" value="Thioredoxin-like_sf"/>
</dbReference>
<organism evidence="3 4">
    <name type="scientific">Corynebacterium kalidii</name>
    <dbReference type="NCBI Taxonomy" id="2931982"/>
    <lineage>
        <taxon>Bacteria</taxon>
        <taxon>Bacillati</taxon>
        <taxon>Actinomycetota</taxon>
        <taxon>Actinomycetes</taxon>
        <taxon>Mycobacteriales</taxon>
        <taxon>Corynebacteriaceae</taxon>
        <taxon>Corynebacterium</taxon>
    </lineage>
</organism>
<dbReference type="SUPFAM" id="SSF52833">
    <property type="entry name" value="Thioredoxin-like"/>
    <property type="match status" value="1"/>
</dbReference>
<dbReference type="CDD" id="cd02955">
    <property type="entry name" value="SSP411"/>
    <property type="match status" value="1"/>
</dbReference>
<evidence type="ECO:0000256" key="1">
    <source>
        <dbReference type="SAM" id="MobiDB-lite"/>
    </source>
</evidence>
<dbReference type="Proteomes" id="UP001139207">
    <property type="component" value="Unassembled WGS sequence"/>
</dbReference>
<dbReference type="InterPro" id="IPR004879">
    <property type="entry name" value="Ssp411-like_TRX"/>
</dbReference>
<protein>
    <submittedName>
        <fullName evidence="3">DUF255 domain-containing protein</fullName>
    </submittedName>
</protein>
<dbReference type="Pfam" id="PF03190">
    <property type="entry name" value="Thioredox_DsbH"/>
    <property type="match status" value="1"/>
</dbReference>
<reference evidence="3" key="1">
    <citation type="submission" date="2022-04" db="EMBL/GenBank/DDBJ databases">
        <title>Corynebacterium kalidii LD5P10.</title>
        <authorList>
            <person name="Sun J.Q."/>
        </authorList>
    </citation>
    <scope>NUCLEOTIDE SEQUENCE</scope>
    <source>
        <strain evidence="3">LD5P10</strain>
    </source>
</reference>
<dbReference type="AlphaFoldDB" id="A0A9X1WJI0"/>